<dbReference type="Gene3D" id="3.40.50.410">
    <property type="entry name" value="von Willebrand factor, type A domain"/>
    <property type="match status" value="1"/>
</dbReference>
<keyword evidence="1" id="KW-1003">Cell membrane</keyword>
<feature type="domain" description="VWFA" evidence="6">
    <location>
        <begin position="100"/>
        <end position="290"/>
    </location>
</feature>
<dbReference type="Pfam" id="PF13519">
    <property type="entry name" value="VWA_2"/>
    <property type="match status" value="1"/>
</dbReference>
<feature type="transmembrane region" description="Helical" evidence="5">
    <location>
        <begin position="20"/>
        <end position="38"/>
    </location>
</feature>
<protein>
    <submittedName>
        <fullName evidence="7">VWA domain-containing protein</fullName>
    </submittedName>
</protein>
<dbReference type="Proteomes" id="UP000886842">
    <property type="component" value="Unassembled WGS sequence"/>
</dbReference>
<name>A0A9D1KM31_9ACTN</name>
<dbReference type="InterPro" id="IPR024163">
    <property type="entry name" value="Aerotolerance_reg_N"/>
</dbReference>
<gene>
    <name evidence="7" type="ORF">IAA98_05625</name>
</gene>
<dbReference type="InterPro" id="IPR050768">
    <property type="entry name" value="UPF0353/GerABKA_families"/>
</dbReference>
<dbReference type="InterPro" id="IPR036465">
    <property type="entry name" value="vWFA_dom_sf"/>
</dbReference>
<dbReference type="SUPFAM" id="SSF53300">
    <property type="entry name" value="vWA-like"/>
    <property type="match status" value="1"/>
</dbReference>
<evidence type="ECO:0000259" key="6">
    <source>
        <dbReference type="PROSITE" id="PS50234"/>
    </source>
</evidence>
<dbReference type="EMBL" id="DVLP01000170">
    <property type="protein sequence ID" value="HIT75046.1"/>
    <property type="molecule type" value="Genomic_DNA"/>
</dbReference>
<dbReference type="PROSITE" id="PS50234">
    <property type="entry name" value="VWFA"/>
    <property type="match status" value="1"/>
</dbReference>
<evidence type="ECO:0000313" key="8">
    <source>
        <dbReference type="Proteomes" id="UP000886842"/>
    </source>
</evidence>
<keyword evidence="4 5" id="KW-0472">Membrane</keyword>
<dbReference type="PANTHER" id="PTHR22550:SF5">
    <property type="entry name" value="LEUCINE ZIPPER PROTEIN 4"/>
    <property type="match status" value="1"/>
</dbReference>
<dbReference type="AlphaFoldDB" id="A0A9D1KM31"/>
<evidence type="ECO:0000256" key="4">
    <source>
        <dbReference type="ARBA" id="ARBA00023136"/>
    </source>
</evidence>
<evidence type="ECO:0000256" key="2">
    <source>
        <dbReference type="ARBA" id="ARBA00022692"/>
    </source>
</evidence>
<evidence type="ECO:0000256" key="5">
    <source>
        <dbReference type="SAM" id="Phobius"/>
    </source>
</evidence>
<evidence type="ECO:0000256" key="1">
    <source>
        <dbReference type="ARBA" id="ARBA00022475"/>
    </source>
</evidence>
<organism evidence="7 8">
    <name type="scientific">Candidatus Avipropionibacterium avicola</name>
    <dbReference type="NCBI Taxonomy" id="2840701"/>
    <lineage>
        <taxon>Bacteria</taxon>
        <taxon>Bacillati</taxon>
        <taxon>Actinomycetota</taxon>
        <taxon>Actinomycetes</taxon>
        <taxon>Propionibacteriales</taxon>
        <taxon>Propionibacteriaceae</taxon>
        <taxon>Propionibacteriaceae incertae sedis</taxon>
        <taxon>Candidatus Avipropionibacterium</taxon>
    </lineage>
</organism>
<dbReference type="InterPro" id="IPR002035">
    <property type="entry name" value="VWF_A"/>
</dbReference>
<dbReference type="Pfam" id="PF07584">
    <property type="entry name" value="BatA"/>
    <property type="match status" value="1"/>
</dbReference>
<dbReference type="SMART" id="SM00327">
    <property type="entry name" value="VWA"/>
    <property type="match status" value="1"/>
</dbReference>
<keyword evidence="2 5" id="KW-0812">Transmembrane</keyword>
<evidence type="ECO:0000313" key="7">
    <source>
        <dbReference type="EMBL" id="HIT75046.1"/>
    </source>
</evidence>
<keyword evidence="3 5" id="KW-1133">Transmembrane helix</keyword>
<feature type="transmembrane region" description="Helical" evidence="5">
    <location>
        <begin position="69"/>
        <end position="86"/>
    </location>
</feature>
<reference evidence="7" key="1">
    <citation type="submission" date="2020-10" db="EMBL/GenBank/DDBJ databases">
        <authorList>
            <person name="Gilroy R."/>
        </authorList>
    </citation>
    <scope>NUCLEOTIDE SEQUENCE</scope>
    <source>
        <strain evidence="7">ChiGjej1B1-24693</strain>
    </source>
</reference>
<sequence length="330" mass="35430">MGFFSDLLRSFRPVAFDHPGLLWLLLLIPLLIAGYVFAMSRKNRKGMRFTNTSMLQAVLGKQSQWRRHLAFALALLSLITLTLAFAKPMGEALVPRERATIVVVIDVSLSMQAEDVEPNRLEAAQTAATEFVESLPDKYNVALVSMAGDTKVLVPPTQDHSAVKRRIAALELAESTAIGDGIATAMQALDDAPKDPNNPDADIPGAIVLLSDGESTTGQSPLQEAAAAGERGVPIYTIAYGTENGYVDLDGNREPVPVNHDQMREVAELSEGQYFAAATPEELAVVYGNIGSSLGYVTKFQEITARYAGLGLVFAVVAALGAISMAVRWP</sequence>
<feature type="transmembrane region" description="Helical" evidence="5">
    <location>
        <begin position="307"/>
        <end position="327"/>
    </location>
</feature>
<comment type="caution">
    <text evidence="7">The sequence shown here is derived from an EMBL/GenBank/DDBJ whole genome shotgun (WGS) entry which is preliminary data.</text>
</comment>
<accession>A0A9D1KM31</accession>
<evidence type="ECO:0000256" key="3">
    <source>
        <dbReference type="ARBA" id="ARBA00022989"/>
    </source>
</evidence>
<dbReference type="PANTHER" id="PTHR22550">
    <property type="entry name" value="SPORE GERMINATION PROTEIN"/>
    <property type="match status" value="1"/>
</dbReference>
<reference evidence="7" key="2">
    <citation type="journal article" date="2021" name="PeerJ">
        <title>Extensive microbial diversity within the chicken gut microbiome revealed by metagenomics and culture.</title>
        <authorList>
            <person name="Gilroy R."/>
            <person name="Ravi A."/>
            <person name="Getino M."/>
            <person name="Pursley I."/>
            <person name="Horton D.L."/>
            <person name="Alikhan N.F."/>
            <person name="Baker D."/>
            <person name="Gharbi K."/>
            <person name="Hall N."/>
            <person name="Watson M."/>
            <person name="Adriaenssens E.M."/>
            <person name="Foster-Nyarko E."/>
            <person name="Jarju S."/>
            <person name="Secka A."/>
            <person name="Antonio M."/>
            <person name="Oren A."/>
            <person name="Chaudhuri R.R."/>
            <person name="La Ragione R."/>
            <person name="Hildebrand F."/>
            <person name="Pallen M.J."/>
        </authorList>
    </citation>
    <scope>NUCLEOTIDE SEQUENCE</scope>
    <source>
        <strain evidence="7">ChiGjej1B1-24693</strain>
    </source>
</reference>
<proteinExistence type="predicted"/>